<feature type="domain" description="Reverse transcriptase zinc-binding" evidence="1">
    <location>
        <begin position="5"/>
        <end position="71"/>
    </location>
</feature>
<evidence type="ECO:0000313" key="2">
    <source>
        <dbReference type="EMBL" id="MCI39373.1"/>
    </source>
</evidence>
<dbReference type="Proteomes" id="UP000265520">
    <property type="component" value="Unassembled WGS sequence"/>
</dbReference>
<feature type="non-terminal residue" evidence="2">
    <location>
        <position position="1"/>
    </location>
</feature>
<dbReference type="InterPro" id="IPR026960">
    <property type="entry name" value="RVT-Znf"/>
</dbReference>
<accession>A0A392RRX6</accession>
<sequence length="84" mass="9402">WGSGNLWFSYAPSKVIVFSWQLVLGRLPTRANLAVRGVFGGDSDPSCVWCPGVREAEHHLFVTCAFASNIWYNFFNWFGVTSVA</sequence>
<keyword evidence="3" id="KW-1185">Reference proteome</keyword>
<organism evidence="2 3">
    <name type="scientific">Trifolium medium</name>
    <dbReference type="NCBI Taxonomy" id="97028"/>
    <lineage>
        <taxon>Eukaryota</taxon>
        <taxon>Viridiplantae</taxon>
        <taxon>Streptophyta</taxon>
        <taxon>Embryophyta</taxon>
        <taxon>Tracheophyta</taxon>
        <taxon>Spermatophyta</taxon>
        <taxon>Magnoliopsida</taxon>
        <taxon>eudicotyledons</taxon>
        <taxon>Gunneridae</taxon>
        <taxon>Pentapetalae</taxon>
        <taxon>rosids</taxon>
        <taxon>fabids</taxon>
        <taxon>Fabales</taxon>
        <taxon>Fabaceae</taxon>
        <taxon>Papilionoideae</taxon>
        <taxon>50 kb inversion clade</taxon>
        <taxon>NPAAA clade</taxon>
        <taxon>Hologalegina</taxon>
        <taxon>IRL clade</taxon>
        <taxon>Trifolieae</taxon>
        <taxon>Trifolium</taxon>
    </lineage>
</organism>
<dbReference type="AlphaFoldDB" id="A0A392RRX6"/>
<dbReference type="EMBL" id="LXQA010266758">
    <property type="protein sequence ID" value="MCI39373.1"/>
    <property type="molecule type" value="Genomic_DNA"/>
</dbReference>
<reference evidence="2 3" key="1">
    <citation type="journal article" date="2018" name="Front. Plant Sci.">
        <title>Red Clover (Trifolium pratense) and Zigzag Clover (T. medium) - A Picture of Genomic Similarities and Differences.</title>
        <authorList>
            <person name="Dluhosova J."/>
            <person name="Istvanek J."/>
            <person name="Nedelnik J."/>
            <person name="Repkova J."/>
        </authorList>
    </citation>
    <scope>NUCLEOTIDE SEQUENCE [LARGE SCALE GENOMIC DNA]</scope>
    <source>
        <strain evidence="3">cv. 10/8</strain>
        <tissue evidence="2">Leaf</tissue>
    </source>
</reference>
<proteinExistence type="predicted"/>
<evidence type="ECO:0000259" key="1">
    <source>
        <dbReference type="Pfam" id="PF13966"/>
    </source>
</evidence>
<protein>
    <recommendedName>
        <fullName evidence="1">Reverse transcriptase zinc-binding domain-containing protein</fullName>
    </recommendedName>
</protein>
<dbReference type="Pfam" id="PF13966">
    <property type="entry name" value="zf-RVT"/>
    <property type="match status" value="1"/>
</dbReference>
<name>A0A392RRX6_9FABA</name>
<comment type="caution">
    <text evidence="2">The sequence shown here is derived from an EMBL/GenBank/DDBJ whole genome shotgun (WGS) entry which is preliminary data.</text>
</comment>
<evidence type="ECO:0000313" key="3">
    <source>
        <dbReference type="Proteomes" id="UP000265520"/>
    </source>
</evidence>